<dbReference type="EMBL" id="WDRV01000006">
    <property type="protein sequence ID" value="KAB7322810.1"/>
    <property type="molecule type" value="Genomic_DNA"/>
</dbReference>
<evidence type="ECO:0008006" key="5">
    <source>
        <dbReference type="Google" id="ProtNLM"/>
    </source>
</evidence>
<dbReference type="AlphaFoldDB" id="A0A6A2T7C7"/>
<protein>
    <recommendedName>
        <fullName evidence="5">Unassigned protein</fullName>
    </recommendedName>
</protein>
<comment type="caution">
    <text evidence="2">The sequence shown here is derived from an EMBL/GenBank/DDBJ whole genome shotgun (WGS) entry which is preliminary data.</text>
</comment>
<evidence type="ECO:0000313" key="2">
    <source>
        <dbReference type="EMBL" id="KAB7322810.1"/>
    </source>
</evidence>
<evidence type="ECO:0000313" key="4">
    <source>
        <dbReference type="Proteomes" id="UP000460333"/>
    </source>
</evidence>
<organism evidence="2 3">
    <name type="scientific">Bifidobacterium longum</name>
    <dbReference type="NCBI Taxonomy" id="216816"/>
    <lineage>
        <taxon>Bacteria</taxon>
        <taxon>Bacillati</taxon>
        <taxon>Actinomycetota</taxon>
        <taxon>Actinomycetes</taxon>
        <taxon>Bifidobacteriales</taxon>
        <taxon>Bifidobacteriaceae</taxon>
        <taxon>Bifidobacterium</taxon>
    </lineage>
</organism>
<dbReference type="Proteomes" id="UP000451234">
    <property type="component" value="Unassembled WGS sequence"/>
</dbReference>
<accession>A0A6A2T7C7</accession>
<dbReference type="EMBL" id="WDTJ01000007">
    <property type="protein sequence ID" value="KAB7235607.1"/>
    <property type="molecule type" value="Genomic_DNA"/>
</dbReference>
<name>A0A6A2T7C7_BIFLN</name>
<dbReference type="Proteomes" id="UP000460333">
    <property type="component" value="Unassembled WGS sequence"/>
</dbReference>
<sequence>MALLFSSGCGAAGRRGYLRCADKSCFARIVSFKPKSILPRTPSQPRWSPQRELGHYWSMDSRVQRTILDNNSAPF</sequence>
<proteinExistence type="predicted"/>
<evidence type="ECO:0000313" key="1">
    <source>
        <dbReference type="EMBL" id="KAB7235607.1"/>
    </source>
</evidence>
<evidence type="ECO:0000313" key="3">
    <source>
        <dbReference type="Proteomes" id="UP000451234"/>
    </source>
</evidence>
<gene>
    <name evidence="2" type="ORF">GBB65_06525</name>
    <name evidence="1" type="ORF">GBC43_06315</name>
</gene>
<reference evidence="3 4" key="1">
    <citation type="journal article" date="2019" name="Nat. Med.">
        <title>A library of human gut bacterial isolates paired with longitudinal multiomics data enables mechanistic microbiome research.</title>
        <authorList>
            <person name="Poyet M."/>
            <person name="Groussin M."/>
            <person name="Gibbons S.M."/>
            <person name="Avila-Pacheco J."/>
            <person name="Jiang X."/>
            <person name="Kearney S.M."/>
            <person name="Perrotta A.R."/>
            <person name="Berdy B."/>
            <person name="Zhao S."/>
            <person name="Lieberman T.D."/>
            <person name="Swanson P.K."/>
            <person name="Smith M."/>
            <person name="Roesemann S."/>
            <person name="Alexander J.E."/>
            <person name="Rich S.A."/>
            <person name="Livny J."/>
            <person name="Vlamakis H."/>
            <person name="Clish C."/>
            <person name="Bullock K."/>
            <person name="Deik A."/>
            <person name="Scott J."/>
            <person name="Pierce K.A."/>
            <person name="Xavier R.J."/>
            <person name="Alm E.J."/>
        </authorList>
    </citation>
    <scope>NUCLEOTIDE SEQUENCE [LARGE SCALE GENOMIC DNA]</scope>
    <source>
        <strain evidence="1 4">BIOML-A118</strain>
        <strain evidence="2 3">BIOML-A75</strain>
    </source>
</reference>